<sequence>MVNKLVFDFKHNLVKFLFNPYYKIIPHAIYIIMTFFGNDVAITNHIVNMNNCCNPRANIINQGIYNSNVYRNCTSNVFLDNDALVGYRVSSHPVGTGQFVPTIPPAVSAFAPDLGYAVAANIGFNGSLATRPYIHTGSTFAKPAALIADRAFNGNCGLRARYQAHDLRAFRAANATPGLVAGHFINNGVVNNYCSDICAGSYYGGPYYPLSERAPGIYNHGIPYICY</sequence>
<accession>A0A2K9V937</accession>
<proteinExistence type="predicted"/>
<protein>
    <submittedName>
        <fullName evidence="1">Uncharacterized protein</fullName>
    </submittedName>
</protein>
<organism evidence="1">
    <name type="scientific">Bandra megavirus</name>
    <dbReference type="NCBI Taxonomy" id="2071566"/>
    <lineage>
        <taxon>Viruses</taxon>
        <taxon>Varidnaviria</taxon>
        <taxon>Bamfordvirae</taxon>
        <taxon>Nucleocytoviricota</taxon>
        <taxon>Megaviricetes</taxon>
        <taxon>Imitervirales</taxon>
        <taxon>Mimiviridae</taxon>
        <taxon>Megamimivirinae</taxon>
        <taxon>Megavirus</taxon>
    </lineage>
</organism>
<evidence type="ECO:0000313" key="1">
    <source>
        <dbReference type="EMBL" id="AUV58723.1"/>
    </source>
</evidence>
<reference evidence="1" key="1">
    <citation type="submission" date="2018-01" db="EMBL/GenBank/DDBJ databases">
        <title>Draft genome sequence of Bandra megavirus.</title>
        <authorList>
            <person name="Chatterjee A."/>
            <person name="Yadav R."/>
            <person name="Kondabagil K."/>
        </authorList>
    </citation>
    <scope>NUCLEOTIDE SEQUENCE</scope>
    <source>
        <strain evidence="1">KK-1</strain>
    </source>
</reference>
<dbReference type="EMBL" id="MG779367">
    <property type="protein sequence ID" value="AUV58723.1"/>
    <property type="molecule type" value="Genomic_DNA"/>
</dbReference>
<name>A0A2K9V937_9VIRU</name>